<dbReference type="InterPro" id="IPR002138">
    <property type="entry name" value="Pept_C14_p10"/>
</dbReference>
<dbReference type="SMART" id="SM00115">
    <property type="entry name" value="CASc"/>
    <property type="match status" value="2"/>
</dbReference>
<reference evidence="20 21" key="1">
    <citation type="journal article" date="2021" name="Cell">
        <title>Tracing the genetic footprints of vertebrate landing in non-teleost ray-finned fishes.</title>
        <authorList>
            <person name="Bi X."/>
            <person name="Wang K."/>
            <person name="Yang L."/>
            <person name="Pan H."/>
            <person name="Jiang H."/>
            <person name="Wei Q."/>
            <person name="Fang M."/>
            <person name="Yu H."/>
            <person name="Zhu C."/>
            <person name="Cai Y."/>
            <person name="He Y."/>
            <person name="Gan X."/>
            <person name="Zeng H."/>
            <person name="Yu D."/>
            <person name="Zhu Y."/>
            <person name="Jiang H."/>
            <person name="Qiu Q."/>
            <person name="Yang H."/>
            <person name="Zhang Y.E."/>
            <person name="Wang W."/>
            <person name="Zhu M."/>
            <person name="He S."/>
            <person name="Zhang G."/>
        </authorList>
    </citation>
    <scope>NUCLEOTIDE SEQUENCE [LARGE SCALE GENOMIC DNA]</scope>
    <source>
        <strain evidence="20">Bchr_013</strain>
    </source>
</reference>
<dbReference type="PANTHER" id="PTHR48169">
    <property type="entry name" value="DED DOMAIN-CONTAINING PROTEIN"/>
    <property type="match status" value="1"/>
</dbReference>
<keyword evidence="10" id="KW-0788">Thiol protease</keyword>
<dbReference type="Gene3D" id="1.10.533.10">
    <property type="entry name" value="Death Domain, Fas"/>
    <property type="match status" value="4"/>
</dbReference>
<dbReference type="EMBL" id="JAATIS010005477">
    <property type="protein sequence ID" value="KAG2458817.1"/>
    <property type="molecule type" value="Genomic_DNA"/>
</dbReference>
<comment type="similarity">
    <text evidence="3 16">Belongs to the peptidase C14A family.</text>
</comment>
<dbReference type="PROSITE" id="PS50207">
    <property type="entry name" value="CASPASE_P10"/>
    <property type="match status" value="1"/>
</dbReference>
<gene>
    <name evidence="20" type="primary">Casp8_0</name>
    <name evidence="20" type="ORF">GTO96_0020024</name>
</gene>
<dbReference type="SUPFAM" id="SSF47986">
    <property type="entry name" value="DEATH domain"/>
    <property type="match status" value="3"/>
</dbReference>
<feature type="domain" description="DED" evidence="17">
    <location>
        <begin position="5"/>
        <end position="78"/>
    </location>
</feature>
<dbReference type="PRINTS" id="PR00376">
    <property type="entry name" value="IL1BCENZYME"/>
</dbReference>
<proteinExistence type="inferred from homology"/>
<keyword evidence="8" id="KW-0677">Repeat</keyword>
<dbReference type="FunFam" id="3.40.50.1460:FF:000008">
    <property type="entry name" value="caspase-8 isoform X1"/>
    <property type="match status" value="1"/>
</dbReference>
<dbReference type="InterPro" id="IPR001309">
    <property type="entry name" value="Pept_C14_p20"/>
</dbReference>
<evidence type="ECO:0000256" key="14">
    <source>
        <dbReference type="ARBA" id="ARBA00066479"/>
    </source>
</evidence>
<evidence type="ECO:0000259" key="19">
    <source>
        <dbReference type="PROSITE" id="PS50208"/>
    </source>
</evidence>
<feature type="domain" description="DED" evidence="17">
    <location>
        <begin position="97"/>
        <end position="175"/>
    </location>
</feature>
<dbReference type="PROSITE" id="PS50168">
    <property type="entry name" value="DED"/>
    <property type="match status" value="4"/>
</dbReference>
<dbReference type="Pfam" id="PF00656">
    <property type="entry name" value="Peptidase_C14"/>
    <property type="match status" value="2"/>
</dbReference>
<evidence type="ECO:0000256" key="2">
    <source>
        <dbReference type="ARBA" id="ARBA00004496"/>
    </source>
</evidence>
<evidence type="ECO:0000256" key="11">
    <source>
        <dbReference type="ARBA" id="ARBA00023145"/>
    </source>
</evidence>
<dbReference type="GO" id="GO:0051604">
    <property type="term" value="P:protein maturation"/>
    <property type="evidence" value="ECO:0007669"/>
    <property type="project" value="UniProtKB-ARBA"/>
</dbReference>
<dbReference type="PANTHER" id="PTHR48169:SF7">
    <property type="entry name" value="CASPASE 10"/>
    <property type="match status" value="1"/>
</dbReference>
<dbReference type="SMART" id="SM00031">
    <property type="entry name" value="DED"/>
    <property type="match status" value="4"/>
</dbReference>
<keyword evidence="12" id="KW-0539">Nucleus</keyword>
<evidence type="ECO:0000256" key="4">
    <source>
        <dbReference type="ARBA" id="ARBA00022490"/>
    </source>
</evidence>
<evidence type="ECO:0000256" key="15">
    <source>
        <dbReference type="ARBA" id="ARBA00068172"/>
    </source>
</evidence>
<dbReference type="AlphaFoldDB" id="A0A8X8BLP7"/>
<evidence type="ECO:0000256" key="7">
    <source>
        <dbReference type="ARBA" id="ARBA00022703"/>
    </source>
</evidence>
<evidence type="ECO:0000313" key="21">
    <source>
        <dbReference type="Proteomes" id="UP000886611"/>
    </source>
</evidence>
<dbReference type="InterPro" id="IPR016129">
    <property type="entry name" value="Caspase_his_AS"/>
</dbReference>
<evidence type="ECO:0000256" key="1">
    <source>
        <dbReference type="ARBA" id="ARBA00004123"/>
    </source>
</evidence>
<evidence type="ECO:0000256" key="3">
    <source>
        <dbReference type="ARBA" id="ARBA00010134"/>
    </source>
</evidence>
<dbReference type="PROSITE" id="PS50208">
    <property type="entry name" value="CASPASE_P20"/>
    <property type="match status" value="2"/>
</dbReference>
<dbReference type="SUPFAM" id="SSF52129">
    <property type="entry name" value="Caspase-like"/>
    <property type="match status" value="2"/>
</dbReference>
<dbReference type="GO" id="GO:0032991">
    <property type="term" value="C:protein-containing complex"/>
    <property type="evidence" value="ECO:0007669"/>
    <property type="project" value="UniProtKB-ARBA"/>
</dbReference>
<keyword evidence="21" id="KW-1185">Reference proteome</keyword>
<dbReference type="InterPro" id="IPR011600">
    <property type="entry name" value="Pept_C14_caspase"/>
</dbReference>
<keyword evidence="5" id="KW-0597">Phosphoprotein</keyword>
<dbReference type="CDD" id="cd00032">
    <property type="entry name" value="CASc"/>
    <property type="match status" value="1"/>
</dbReference>
<dbReference type="PROSITE" id="PS01121">
    <property type="entry name" value="CASPASE_HIS"/>
    <property type="match status" value="1"/>
</dbReference>
<feature type="domain" description="Caspase family p20" evidence="19">
    <location>
        <begin position="770"/>
        <end position="894"/>
    </location>
</feature>
<dbReference type="Gene3D" id="3.40.50.1460">
    <property type="match status" value="2"/>
</dbReference>
<evidence type="ECO:0000259" key="18">
    <source>
        <dbReference type="PROSITE" id="PS50207"/>
    </source>
</evidence>
<keyword evidence="7" id="KW-0053">Apoptosis</keyword>
<dbReference type="GO" id="GO:0005634">
    <property type="term" value="C:nucleus"/>
    <property type="evidence" value="ECO:0007669"/>
    <property type="project" value="UniProtKB-SubCell"/>
</dbReference>
<dbReference type="CDD" id="cd08340">
    <property type="entry name" value="DED_c-FLIP_r2"/>
    <property type="match status" value="1"/>
</dbReference>
<keyword evidence="4" id="KW-0963">Cytoplasm</keyword>
<feature type="domain" description="DED" evidence="17">
    <location>
        <begin position="636"/>
        <end position="713"/>
    </location>
</feature>
<keyword evidence="11" id="KW-0865">Zymogen</keyword>
<dbReference type="InterPro" id="IPR011029">
    <property type="entry name" value="DEATH-like_dom_sf"/>
</dbReference>
<dbReference type="Proteomes" id="UP000886611">
    <property type="component" value="Unassembled WGS sequence"/>
</dbReference>
<evidence type="ECO:0000256" key="13">
    <source>
        <dbReference type="ARBA" id="ARBA00051626"/>
    </source>
</evidence>
<dbReference type="InterPro" id="IPR029030">
    <property type="entry name" value="Caspase-like_dom_sf"/>
</dbReference>
<dbReference type="FunFam" id="1.10.533.10:FF:000016">
    <property type="entry name" value="CASP8 and FADD-like apoptosis regulator"/>
    <property type="match status" value="2"/>
</dbReference>
<protein>
    <recommendedName>
        <fullName evidence="15">Caspase-8</fullName>
        <ecNumber evidence="14">3.4.22.61</ecNumber>
    </recommendedName>
</protein>
<evidence type="ECO:0000256" key="9">
    <source>
        <dbReference type="ARBA" id="ARBA00022801"/>
    </source>
</evidence>
<dbReference type="GO" id="GO:0006508">
    <property type="term" value="P:proteolysis"/>
    <property type="evidence" value="ECO:0007669"/>
    <property type="project" value="UniProtKB-KW"/>
</dbReference>
<dbReference type="GO" id="GO:0005886">
    <property type="term" value="C:plasma membrane"/>
    <property type="evidence" value="ECO:0007669"/>
    <property type="project" value="UniProtKB-ARBA"/>
</dbReference>
<evidence type="ECO:0000256" key="12">
    <source>
        <dbReference type="ARBA" id="ARBA00023242"/>
    </source>
</evidence>
<dbReference type="InterPro" id="IPR001875">
    <property type="entry name" value="DED_dom"/>
</dbReference>
<comment type="catalytic activity">
    <reaction evidence="13">
        <text>Strict requirement for Asp at position P1 and has a preferred cleavage sequence of (Leu/Asp/Val)-Glu-Thr-Asp-|-(Gly/Ser/Ala).</text>
        <dbReference type="EC" id="3.4.22.61"/>
    </reaction>
</comment>
<evidence type="ECO:0000256" key="6">
    <source>
        <dbReference type="ARBA" id="ARBA00022670"/>
    </source>
</evidence>
<feature type="domain" description="Caspase family p20" evidence="19">
    <location>
        <begin position="327"/>
        <end position="423"/>
    </location>
</feature>
<keyword evidence="9" id="KW-0378">Hydrolase</keyword>
<evidence type="ECO:0000256" key="10">
    <source>
        <dbReference type="ARBA" id="ARBA00022807"/>
    </source>
</evidence>
<feature type="non-terminal residue" evidence="20">
    <location>
        <position position="1009"/>
    </location>
</feature>
<dbReference type="GO" id="GO:0005737">
    <property type="term" value="C:cytoplasm"/>
    <property type="evidence" value="ECO:0007669"/>
    <property type="project" value="UniProtKB-SubCell"/>
</dbReference>
<sequence>MTDGPSVSVISQIADELTSEEKKALLYMCADLNLQAPAQDVKEVLKMVTNRNDLAGQAVLLELIYRIKRFDLLKRLLRSTKTEVEVFLGSKQSAVSMYRVLMADISEELDRGDLQSLIFLLTDSLPRGRLSQTKSFLDLVIELEKCGKVSAEQLELIEGSLQKIHRMDLAKKVLKYKQNGMVFIQTVVYFCACVAEQIHRAGGAVSYPKQKSQYIPQAHGAGSDPRSPVGAGCTPFGTWDSHCFISIGCCMPNDKNSRHSCPCRDDTVTHCVFYRGAFLRECSPVVASAGNSIALNDGLFHVFQNPGIYKLLRRPLGVCLIIDSIGIDGDILRHTFEKLHFRVVLHKWLGLQDTYLALTETARLQEHKEADAFACCIISRGFSSGMLATNSEGPGLHFEDVRRLFSAKQCPFLMAKPKLFFIQNYAVQQPGGYFTLSTGDLEVDGYSHAAEVEPILTEADLCWSYSRCDTRTLEIPGHHSEFLCTLSAELISGQKRQADLLDVLTDVKSATNEKNCHNLKDFCYVSLQHSLVKNWFGNEDMEHLHKIAEQLIHEDVAAMKFLCLDYIGRNRQEKIEDALSLFVELKKVELLDSKDFFIVAELLYLTGHLDLLRILNLSTQEVESQLQQDGIAKVSPYRKMLYSLHEGMDKNTCRAMKFQLHDQLSKCDLDSETSCLEIFTEMEKREMLAPNNLGHLMSILKLVMPKLHRVVEEFDKTSEYGEDKMEEPQRVHRQLTSLHFHSGYCPRNHENSKSGLQPQVANEYKMSSLPRGQCLIINNSDFSEVNRGVRRGSEKDVEALKDVFSWLGFEIHIRNNLKAKQVHDLLDEFRQRSHAAVDCFVCCILSHGEQQCVMGVDWEKVPLSDITSYFNGNHCRDLLMKPKVFFIQACQGKIMQEAVAVDADGDGMESDATASRTVPVDADFLIGMATVPQCLSMRDPDEGSWYIQALCHQLKVGCPRGENILTILTNVNEVVSKNTGIVQLTEAKQIPEKISRLTRNLVFHVPTLT</sequence>
<feature type="domain" description="Caspase family p10" evidence="18">
    <location>
        <begin position="914"/>
        <end position="1005"/>
    </location>
</feature>
<comment type="caution">
    <text evidence="20">The sequence shown here is derived from an EMBL/GenBank/DDBJ whole genome shotgun (WGS) entry which is preliminary data.</text>
</comment>
<dbReference type="EC" id="3.4.22.61" evidence="14"/>
<dbReference type="GO" id="GO:0006915">
    <property type="term" value="P:apoptotic process"/>
    <property type="evidence" value="ECO:0007669"/>
    <property type="project" value="UniProtKB-KW"/>
</dbReference>
<evidence type="ECO:0000256" key="5">
    <source>
        <dbReference type="ARBA" id="ARBA00022553"/>
    </source>
</evidence>
<feature type="domain" description="DED" evidence="17">
    <location>
        <begin position="539"/>
        <end position="617"/>
    </location>
</feature>
<organism evidence="20 21">
    <name type="scientific">Polypterus senegalus</name>
    <name type="common">Senegal bichir</name>
    <dbReference type="NCBI Taxonomy" id="55291"/>
    <lineage>
        <taxon>Eukaryota</taxon>
        <taxon>Metazoa</taxon>
        <taxon>Chordata</taxon>
        <taxon>Craniata</taxon>
        <taxon>Vertebrata</taxon>
        <taxon>Euteleostomi</taxon>
        <taxon>Actinopterygii</taxon>
        <taxon>Polypteriformes</taxon>
        <taxon>Polypteridae</taxon>
        <taxon>Polypterus</taxon>
    </lineage>
</organism>
<feature type="non-terminal residue" evidence="20">
    <location>
        <position position="1"/>
    </location>
</feature>
<evidence type="ECO:0000313" key="20">
    <source>
        <dbReference type="EMBL" id="KAG2458817.1"/>
    </source>
</evidence>
<evidence type="ECO:0000256" key="8">
    <source>
        <dbReference type="ARBA" id="ARBA00022737"/>
    </source>
</evidence>
<dbReference type="PROSITE" id="PS01122">
    <property type="entry name" value="CASPASE_CYS"/>
    <property type="match status" value="1"/>
</dbReference>
<comment type="subcellular location">
    <subcellularLocation>
        <location evidence="2">Cytoplasm</location>
    </subcellularLocation>
    <subcellularLocation>
        <location evidence="1">Nucleus</location>
    </subcellularLocation>
</comment>
<evidence type="ECO:0000256" key="16">
    <source>
        <dbReference type="RuleBase" id="RU003971"/>
    </source>
</evidence>
<dbReference type="InterPro" id="IPR033139">
    <property type="entry name" value="Caspase_cys_AS"/>
</dbReference>
<dbReference type="GO" id="GO:0043065">
    <property type="term" value="P:positive regulation of apoptotic process"/>
    <property type="evidence" value="ECO:0007669"/>
    <property type="project" value="UniProtKB-ARBA"/>
</dbReference>
<dbReference type="InterPro" id="IPR015917">
    <property type="entry name" value="Pept_C14A"/>
</dbReference>
<evidence type="ECO:0000259" key="17">
    <source>
        <dbReference type="PROSITE" id="PS50168"/>
    </source>
</evidence>
<dbReference type="Pfam" id="PF01335">
    <property type="entry name" value="DED"/>
    <property type="match status" value="3"/>
</dbReference>
<accession>A0A8X8BLP7</accession>
<dbReference type="GO" id="GO:0004197">
    <property type="term" value="F:cysteine-type endopeptidase activity"/>
    <property type="evidence" value="ECO:0007669"/>
    <property type="project" value="InterPro"/>
</dbReference>
<name>A0A8X8BLP7_POLSE</name>
<keyword evidence="6" id="KW-0645">Protease</keyword>